<dbReference type="OrthoDB" id="9773478at2"/>
<organism evidence="1 2">
    <name type="scientific">Hyphomonas atlantica</name>
    <dbReference type="NCBI Taxonomy" id="1280948"/>
    <lineage>
        <taxon>Bacteria</taxon>
        <taxon>Pseudomonadati</taxon>
        <taxon>Pseudomonadota</taxon>
        <taxon>Alphaproteobacteria</taxon>
        <taxon>Hyphomonadales</taxon>
        <taxon>Hyphomonadaceae</taxon>
        <taxon>Hyphomonas</taxon>
    </lineage>
</organism>
<dbReference type="AlphaFoldDB" id="A0A059DW94"/>
<dbReference type="PANTHER" id="PTHR30292">
    <property type="entry name" value="UNCHARACTERIZED PROTEIN YBGL-RELATED"/>
    <property type="match status" value="1"/>
</dbReference>
<protein>
    <recommendedName>
        <fullName evidence="3">LamB/YcsF family protein</fullName>
    </recommendedName>
</protein>
<reference evidence="1 2" key="1">
    <citation type="journal article" date="2014" name="Antonie Van Leeuwenhoek">
        <title>Hyphomonas beringensis sp. nov. and Hyphomonas chukchiensis sp. nov., isolated from surface seawater of the Bering Sea and Chukchi Sea.</title>
        <authorList>
            <person name="Li C."/>
            <person name="Lai Q."/>
            <person name="Li G."/>
            <person name="Dong C."/>
            <person name="Wang J."/>
            <person name="Liao Y."/>
            <person name="Shao Z."/>
        </authorList>
    </citation>
    <scope>NUCLEOTIDE SEQUENCE [LARGE SCALE GENOMIC DNA]</scope>
    <source>
        <strain evidence="1 2">22II1-22F38</strain>
    </source>
</reference>
<dbReference type="EMBL" id="AWFH01000062">
    <property type="protein sequence ID" value="KCZ58020.1"/>
    <property type="molecule type" value="Genomic_DNA"/>
</dbReference>
<dbReference type="InterPro" id="IPR011330">
    <property type="entry name" value="Glyco_hydro/deAcase_b/a-brl"/>
</dbReference>
<name>A0A059DW94_9PROT</name>
<evidence type="ECO:0008006" key="3">
    <source>
        <dbReference type="Google" id="ProtNLM"/>
    </source>
</evidence>
<sequence>MSRTICLNSDIGELPGETGRALDRAILDVVSRCSIACGGHAGDEDSMRATLKAAKARGVVAGAHPSYPDKKNFGRISVSLSPEDLEASLRQQVRTLSSLARLQGVVLDHLKPHGALYNDSAKDADLAQIVVRIAHQNRIRAVIGPPNSVLRKVALEAGLDFVAEGFADRQYSSDGSLVPRAEPGSVLTSVQEQVAQVLHISEEGCVTTRDGSMISLPVETICLHGDTAGAIQSALGIREALQTRKIEIKAHLPQ</sequence>
<evidence type="ECO:0000313" key="2">
    <source>
        <dbReference type="Proteomes" id="UP000024547"/>
    </source>
</evidence>
<dbReference type="PATRIC" id="fig|1280948.3.peg.3312"/>
<dbReference type="GeneID" id="92500973"/>
<proteinExistence type="predicted"/>
<dbReference type="RefSeq" id="WP_035555135.1">
    <property type="nucleotide sequence ID" value="NZ_AWFH01000062.1"/>
</dbReference>
<dbReference type="Gene3D" id="3.20.20.370">
    <property type="entry name" value="Glycoside hydrolase/deacetylase"/>
    <property type="match status" value="1"/>
</dbReference>
<dbReference type="STRING" id="1280948.HY36_10965"/>
<dbReference type="PANTHER" id="PTHR30292:SF0">
    <property type="entry name" value="5-OXOPROLINASE SUBUNIT A"/>
    <property type="match status" value="1"/>
</dbReference>
<dbReference type="NCBIfam" id="NF003814">
    <property type="entry name" value="PRK05406.1-3"/>
    <property type="match status" value="1"/>
</dbReference>
<dbReference type="NCBIfam" id="NF003816">
    <property type="entry name" value="PRK05406.1-5"/>
    <property type="match status" value="1"/>
</dbReference>
<dbReference type="Pfam" id="PF03746">
    <property type="entry name" value="LamB_YcsF"/>
    <property type="match status" value="1"/>
</dbReference>
<dbReference type="eggNOG" id="COG1540">
    <property type="taxonomic scope" value="Bacteria"/>
</dbReference>
<dbReference type="CDD" id="cd10801">
    <property type="entry name" value="LamB_YcsF_like_1"/>
    <property type="match status" value="1"/>
</dbReference>
<accession>A0A059DW94</accession>
<gene>
    <name evidence="1" type="ORF">HY36_10965</name>
</gene>
<dbReference type="GO" id="GO:0005975">
    <property type="term" value="P:carbohydrate metabolic process"/>
    <property type="evidence" value="ECO:0007669"/>
    <property type="project" value="InterPro"/>
</dbReference>
<dbReference type="InterPro" id="IPR005501">
    <property type="entry name" value="LamB/YcsF/PxpA-like"/>
</dbReference>
<dbReference type="SUPFAM" id="SSF88713">
    <property type="entry name" value="Glycoside hydrolase/deacetylase"/>
    <property type="match status" value="1"/>
</dbReference>
<evidence type="ECO:0000313" key="1">
    <source>
        <dbReference type="EMBL" id="KCZ58020.1"/>
    </source>
</evidence>
<dbReference type="Proteomes" id="UP000024547">
    <property type="component" value="Unassembled WGS sequence"/>
</dbReference>
<keyword evidence="2" id="KW-1185">Reference proteome</keyword>
<comment type="caution">
    <text evidence="1">The sequence shown here is derived from an EMBL/GenBank/DDBJ whole genome shotgun (WGS) entry which is preliminary data.</text>
</comment>